<evidence type="ECO:0000313" key="2">
    <source>
        <dbReference type="Proteomes" id="UP000555836"/>
    </source>
</evidence>
<feature type="non-terminal residue" evidence="1">
    <location>
        <position position="1"/>
    </location>
</feature>
<feature type="non-terminal residue" evidence="1">
    <location>
        <position position="92"/>
    </location>
</feature>
<proteinExistence type="predicted"/>
<protein>
    <submittedName>
        <fullName evidence="1">Uncharacterized protein</fullName>
    </submittedName>
</protein>
<reference evidence="1 2" key="1">
    <citation type="submission" date="2020-04" db="EMBL/GenBank/DDBJ databases">
        <title>Whole-genome sequencing of Vibrio spp. from China reveals different genetic environments of blaCTX-M-14 among diverse lineages.</title>
        <authorList>
            <person name="Zheng Z."/>
            <person name="Ye L."/>
            <person name="Chen S."/>
        </authorList>
    </citation>
    <scope>NUCLEOTIDE SEQUENCE [LARGE SCALE GENOMIC DNA]</scope>
    <source>
        <strain evidence="1 2">Vb0574</strain>
    </source>
</reference>
<gene>
    <name evidence="1" type="ORF">HKB21_33580</name>
</gene>
<name>A0A7Y0XAA9_VIBPH</name>
<dbReference type="Proteomes" id="UP000555836">
    <property type="component" value="Unassembled WGS sequence"/>
</dbReference>
<evidence type="ECO:0000313" key="1">
    <source>
        <dbReference type="EMBL" id="NMU30544.1"/>
    </source>
</evidence>
<accession>A0A7Y0XAA9</accession>
<organism evidence="1 2">
    <name type="scientific">Vibrio parahaemolyticus</name>
    <dbReference type="NCBI Taxonomy" id="670"/>
    <lineage>
        <taxon>Bacteria</taxon>
        <taxon>Pseudomonadati</taxon>
        <taxon>Pseudomonadota</taxon>
        <taxon>Gammaproteobacteria</taxon>
        <taxon>Vibrionales</taxon>
        <taxon>Vibrionaceae</taxon>
        <taxon>Vibrio</taxon>
    </lineage>
</organism>
<dbReference type="EMBL" id="JABCLD010002534">
    <property type="protein sequence ID" value="NMU30544.1"/>
    <property type="molecule type" value="Genomic_DNA"/>
</dbReference>
<dbReference type="AlphaFoldDB" id="A0A7Y0XAA9"/>
<sequence>PIDANSDITYSFELFQALDQQENTDPNVPLVVTAMDSDQDNTSVVLDINVIDNDNGQALINSGNVELTETPVDTNIAPDGVSAIANTDVIVT</sequence>
<comment type="caution">
    <text evidence="1">The sequence shown here is derived from an EMBL/GenBank/DDBJ whole genome shotgun (WGS) entry which is preliminary data.</text>
</comment>